<reference evidence="2 3" key="1">
    <citation type="submission" date="2014-04" db="EMBL/GenBank/DDBJ databases">
        <authorList>
            <person name="Bishop-Lilly K.A."/>
            <person name="Broomall S.M."/>
            <person name="Chain P.S."/>
            <person name="Chertkov O."/>
            <person name="Coyne S.R."/>
            <person name="Daligault H.E."/>
            <person name="Davenport K.W."/>
            <person name="Erkkila T."/>
            <person name="Frey K.G."/>
            <person name="Gibbons H.S."/>
            <person name="Gu W."/>
            <person name="Jaissle J."/>
            <person name="Johnson S.L."/>
            <person name="Koroleva G.I."/>
            <person name="Ladner J.T."/>
            <person name="Lo C.-C."/>
            <person name="Minogue T.D."/>
            <person name="Munk C."/>
            <person name="Palacios G.F."/>
            <person name="Redden C.L."/>
            <person name="Rosenzweig C.N."/>
            <person name="Scholz M.B."/>
            <person name="Teshima H."/>
            <person name="Xu Y."/>
        </authorList>
    </citation>
    <scope>NUCLEOTIDE SEQUENCE [LARGE SCALE GENOMIC DNA]</scope>
    <source>
        <strain evidence="2 3">8244</strain>
    </source>
</reference>
<protein>
    <submittedName>
        <fullName evidence="2">Putative acetyltransferase</fullName>
    </submittedName>
</protein>
<proteinExistence type="predicted"/>
<dbReference type="OrthoDB" id="1902458at2"/>
<dbReference type="RefSeq" id="WP_036622059.1">
    <property type="nucleotide sequence ID" value="NZ_BGML01000006.1"/>
</dbReference>
<dbReference type="EMBL" id="JMQA01000022">
    <property type="protein sequence ID" value="KFN09602.1"/>
    <property type="molecule type" value="Genomic_DNA"/>
</dbReference>
<dbReference type="GeneID" id="77006593"/>
<dbReference type="Pfam" id="PF00583">
    <property type="entry name" value="Acetyltransf_1"/>
    <property type="match status" value="1"/>
</dbReference>
<feature type="domain" description="N-acetyltransferase" evidence="1">
    <location>
        <begin position="3"/>
        <end position="152"/>
    </location>
</feature>
<gene>
    <name evidence="2" type="ORF">DJ90_3257</name>
</gene>
<name>A0A090ZG69_PAEMA</name>
<keyword evidence="2" id="KW-0808">Transferase</keyword>
<sequence length="173" mass="19798">MDIRITEILPEQKELFLNLYNLYLYDLSAFTGEDPAEDGRFDTSNNDLYLERNELFPYFIYCSGKVAGFVLVCSPPFVPDEVDYAVQELFLLKKYRGRQIAQTAVAEVMGRLTGRVRVEQLKNNAAAAAFWRSFYKQHSIVYTETSESVEIEGLPGVHEMLAQTFALSPNFLK</sequence>
<dbReference type="Proteomes" id="UP000029278">
    <property type="component" value="Unassembled WGS sequence"/>
</dbReference>
<dbReference type="InterPro" id="IPR000182">
    <property type="entry name" value="GNAT_dom"/>
</dbReference>
<comment type="caution">
    <text evidence="2">The sequence shown here is derived from an EMBL/GenBank/DDBJ whole genome shotgun (WGS) entry which is preliminary data.</text>
</comment>
<dbReference type="Gene3D" id="3.40.630.30">
    <property type="match status" value="1"/>
</dbReference>
<dbReference type="STRING" id="44252.DJ90_3257"/>
<evidence type="ECO:0000313" key="2">
    <source>
        <dbReference type="EMBL" id="KFN09602.1"/>
    </source>
</evidence>
<dbReference type="HOGENOM" id="CLU_112329_2_0_9"/>
<dbReference type="InterPro" id="IPR016181">
    <property type="entry name" value="Acyl_CoA_acyltransferase"/>
</dbReference>
<dbReference type="AlphaFoldDB" id="A0A090ZG69"/>
<accession>A0A090ZG69</accession>
<evidence type="ECO:0000259" key="1">
    <source>
        <dbReference type="PROSITE" id="PS51186"/>
    </source>
</evidence>
<evidence type="ECO:0000313" key="3">
    <source>
        <dbReference type="Proteomes" id="UP000029278"/>
    </source>
</evidence>
<dbReference type="SUPFAM" id="SSF55729">
    <property type="entry name" value="Acyl-CoA N-acyltransferases (Nat)"/>
    <property type="match status" value="1"/>
</dbReference>
<keyword evidence="3" id="KW-1185">Reference proteome</keyword>
<dbReference type="GO" id="GO:0016747">
    <property type="term" value="F:acyltransferase activity, transferring groups other than amino-acyl groups"/>
    <property type="evidence" value="ECO:0007669"/>
    <property type="project" value="InterPro"/>
</dbReference>
<organism evidence="2 3">
    <name type="scientific">Paenibacillus macerans</name>
    <name type="common">Bacillus macerans</name>
    <dbReference type="NCBI Taxonomy" id="44252"/>
    <lineage>
        <taxon>Bacteria</taxon>
        <taxon>Bacillati</taxon>
        <taxon>Bacillota</taxon>
        <taxon>Bacilli</taxon>
        <taxon>Bacillales</taxon>
        <taxon>Paenibacillaceae</taxon>
        <taxon>Paenibacillus</taxon>
    </lineage>
</organism>
<dbReference type="PROSITE" id="PS51186">
    <property type="entry name" value="GNAT"/>
    <property type="match status" value="1"/>
</dbReference>
<dbReference type="PATRIC" id="fig|44252.3.peg.2394"/>